<reference evidence="8" key="1">
    <citation type="submission" date="2009-11" db="EMBL/GenBank/DDBJ databases">
        <title>The complete chromosome 1 of Sphaerobacter thermophilus DSM 20745.</title>
        <authorList>
            <person name="Lucas S."/>
            <person name="Copeland A."/>
            <person name="Lapidus A."/>
            <person name="Glavina del Rio T."/>
            <person name="Dalin E."/>
            <person name="Tice H."/>
            <person name="Bruce D."/>
            <person name="Goodwin L."/>
            <person name="Pitluck S."/>
            <person name="Kyrpides N."/>
            <person name="Mavromatis K."/>
            <person name="Ivanova N."/>
            <person name="Mikhailova N."/>
            <person name="LaButti K.M."/>
            <person name="Clum A."/>
            <person name="Sun H.I."/>
            <person name="Brettin T."/>
            <person name="Detter J.C."/>
            <person name="Han C."/>
            <person name="Larimer F."/>
            <person name="Land M."/>
            <person name="Hauser L."/>
            <person name="Markowitz V."/>
            <person name="Cheng J.F."/>
            <person name="Hugenholtz P."/>
            <person name="Woyke T."/>
            <person name="Wu D."/>
            <person name="Steenblock K."/>
            <person name="Schneider S."/>
            <person name="Pukall R."/>
            <person name="Goeker M."/>
            <person name="Klenk H.P."/>
            <person name="Eisen J.A."/>
        </authorList>
    </citation>
    <scope>NUCLEOTIDE SEQUENCE [LARGE SCALE GENOMIC DNA]</scope>
    <source>
        <strain evidence="8">ATCC 49802 / DSM 20745 / S 6022</strain>
    </source>
</reference>
<dbReference type="AlphaFoldDB" id="D1C2V7"/>
<evidence type="ECO:0000256" key="2">
    <source>
        <dbReference type="ARBA" id="ARBA00022475"/>
    </source>
</evidence>
<gene>
    <name evidence="7" type="ordered locus">Sthe_1138</name>
</gene>
<evidence type="ECO:0000313" key="8">
    <source>
        <dbReference type="Proteomes" id="UP000002027"/>
    </source>
</evidence>
<evidence type="ECO:0000256" key="1">
    <source>
        <dbReference type="ARBA" id="ARBA00004651"/>
    </source>
</evidence>
<dbReference type="InterPro" id="IPR050833">
    <property type="entry name" value="Poly_Biosynth_Transport"/>
</dbReference>
<dbReference type="Pfam" id="PF01943">
    <property type="entry name" value="Polysacc_synt"/>
    <property type="match status" value="1"/>
</dbReference>
<dbReference type="InParanoid" id="D1C2V7"/>
<dbReference type="Proteomes" id="UP000002027">
    <property type="component" value="Chromosome 1"/>
</dbReference>
<feature type="transmembrane region" description="Helical" evidence="6">
    <location>
        <begin position="120"/>
        <end position="137"/>
    </location>
</feature>
<feature type="transmembrane region" description="Helical" evidence="6">
    <location>
        <begin position="259"/>
        <end position="278"/>
    </location>
</feature>
<keyword evidence="3 6" id="KW-0812">Transmembrane</keyword>
<dbReference type="GO" id="GO:0005886">
    <property type="term" value="C:plasma membrane"/>
    <property type="evidence" value="ECO:0007669"/>
    <property type="project" value="UniProtKB-SubCell"/>
</dbReference>
<dbReference type="OrthoDB" id="103403at2"/>
<feature type="transmembrane region" description="Helical" evidence="6">
    <location>
        <begin position="445"/>
        <end position="469"/>
    </location>
</feature>
<dbReference type="eggNOG" id="COG2244">
    <property type="taxonomic scope" value="Bacteria"/>
</dbReference>
<keyword evidence="4 6" id="KW-1133">Transmembrane helix</keyword>
<dbReference type="STRING" id="479434.Sthe_1138"/>
<accession>D1C2V7</accession>
<dbReference type="KEGG" id="sti:Sthe_1138"/>
<evidence type="ECO:0000256" key="5">
    <source>
        <dbReference type="ARBA" id="ARBA00023136"/>
    </source>
</evidence>
<keyword evidence="2" id="KW-1003">Cell membrane</keyword>
<proteinExistence type="predicted"/>
<dbReference type="EMBL" id="CP001823">
    <property type="protein sequence ID" value="ACZ38574.1"/>
    <property type="molecule type" value="Genomic_DNA"/>
</dbReference>
<dbReference type="InterPro" id="IPR002797">
    <property type="entry name" value="Polysacc_synth"/>
</dbReference>
<keyword evidence="5 6" id="KW-0472">Membrane</keyword>
<feature type="transmembrane region" description="Helical" evidence="6">
    <location>
        <begin position="49"/>
        <end position="73"/>
    </location>
</feature>
<comment type="subcellular location">
    <subcellularLocation>
        <location evidence="1">Cell membrane</location>
        <topology evidence="1">Multi-pass membrane protein</topology>
    </subcellularLocation>
</comment>
<sequence length="484" mass="52105">MSNTFSISLRTIARNAASVLASDVVTRASTFVLYALVTRHLGLFRFGQLSLALTVVYTAQIFATAGLKTLIIREAAKDRSKTGQYLVNGIAIVTGATLISLVLLLGFVRIMGYGADTARVILLLALILLPYTISTICEALFQAVEQMHFIAYVNIPLNLAKAGGAFVLLREGGGIYTVVGLLLLTQGVIAAFELALVVSRVTRPALRIDLGFIHRALRQTAPFLAIDVLISLWGTITIVLLSSFRSESDVGLLSASSQLLTPVVLLYQSVVLSLFPVMCRRYEAGFESLKRLSERVTELLLVIGLPIVVGLSFLAERILVLVYGGQDFALGAIVLRIVVWEVFLRAYTTALGQTLLAGDRERITLSIVAINTMANLVVGVILISQFGLIGAALTIVATRGIGVVQHYIQVSRIAGSVNLLAPMRTPALASLCMGVFLVVFGHHNIVVTIATAALVYAAALGVLTVWSAGGVRHVRTHYRYLWSE</sequence>
<feature type="transmembrane region" description="Helical" evidence="6">
    <location>
        <begin position="299"/>
        <end position="322"/>
    </location>
</feature>
<dbReference type="CDD" id="cd13128">
    <property type="entry name" value="MATE_Wzx_like"/>
    <property type="match status" value="1"/>
</dbReference>
<feature type="transmembrane region" description="Helical" evidence="6">
    <location>
        <begin position="85"/>
        <end position="108"/>
    </location>
</feature>
<dbReference type="RefSeq" id="WP_012871621.1">
    <property type="nucleotide sequence ID" value="NC_013523.1"/>
</dbReference>
<feature type="transmembrane region" description="Helical" evidence="6">
    <location>
        <begin position="420"/>
        <end position="439"/>
    </location>
</feature>
<protein>
    <submittedName>
        <fullName evidence="7">Polysaccharide biosynthesis protein</fullName>
    </submittedName>
</protein>
<dbReference type="PANTHER" id="PTHR30250:SF31">
    <property type="entry name" value="INNER MEMBRANE PROTEIN YGHQ"/>
    <property type="match status" value="1"/>
</dbReference>
<dbReference type="HOGENOM" id="CLU_022017_6_1_0"/>
<evidence type="ECO:0000313" key="7">
    <source>
        <dbReference type="EMBL" id="ACZ38574.1"/>
    </source>
</evidence>
<evidence type="ECO:0000256" key="6">
    <source>
        <dbReference type="SAM" id="Phobius"/>
    </source>
</evidence>
<organism evidence="7 8">
    <name type="scientific">Sphaerobacter thermophilus (strain ATCC 49802 / DSM 20745 / KCCM 41009 / NCIMB 13125 / S 6022)</name>
    <dbReference type="NCBI Taxonomy" id="479434"/>
    <lineage>
        <taxon>Bacteria</taxon>
        <taxon>Pseudomonadati</taxon>
        <taxon>Thermomicrobiota</taxon>
        <taxon>Thermomicrobia</taxon>
        <taxon>Sphaerobacterales</taxon>
        <taxon>Sphaerobacterineae</taxon>
        <taxon>Sphaerobacteraceae</taxon>
        <taxon>Sphaerobacter</taxon>
    </lineage>
</organism>
<keyword evidence="8" id="KW-1185">Reference proteome</keyword>
<feature type="transmembrane region" description="Helical" evidence="6">
    <location>
        <begin position="175"/>
        <end position="199"/>
    </location>
</feature>
<evidence type="ECO:0000256" key="4">
    <source>
        <dbReference type="ARBA" id="ARBA00022989"/>
    </source>
</evidence>
<dbReference type="PANTHER" id="PTHR30250">
    <property type="entry name" value="PST FAMILY PREDICTED COLANIC ACID TRANSPORTER"/>
    <property type="match status" value="1"/>
</dbReference>
<feature type="transmembrane region" description="Helical" evidence="6">
    <location>
        <begin position="220"/>
        <end position="244"/>
    </location>
</feature>
<reference evidence="7 8" key="2">
    <citation type="journal article" date="2010" name="Stand. Genomic Sci.">
        <title>Complete genome sequence of Desulfohalobium retbaense type strain (HR(100)).</title>
        <authorList>
            <person name="Spring S."/>
            <person name="Nolan M."/>
            <person name="Lapidus A."/>
            <person name="Glavina Del Rio T."/>
            <person name="Copeland A."/>
            <person name="Tice H."/>
            <person name="Cheng J.F."/>
            <person name="Lucas S."/>
            <person name="Land M."/>
            <person name="Chen F."/>
            <person name="Bruce D."/>
            <person name="Goodwin L."/>
            <person name="Pitluck S."/>
            <person name="Ivanova N."/>
            <person name="Mavromatis K."/>
            <person name="Mikhailova N."/>
            <person name="Pati A."/>
            <person name="Chen A."/>
            <person name="Palaniappan K."/>
            <person name="Hauser L."/>
            <person name="Chang Y.J."/>
            <person name="Jeffries C.D."/>
            <person name="Munk C."/>
            <person name="Kiss H."/>
            <person name="Chain P."/>
            <person name="Han C."/>
            <person name="Brettin T."/>
            <person name="Detter J.C."/>
            <person name="Schuler E."/>
            <person name="Goker M."/>
            <person name="Rohde M."/>
            <person name="Bristow J."/>
            <person name="Eisen J.A."/>
            <person name="Markowitz V."/>
            <person name="Hugenholtz P."/>
            <person name="Kyrpides N.C."/>
            <person name="Klenk H.P."/>
        </authorList>
    </citation>
    <scope>NUCLEOTIDE SEQUENCE [LARGE SCALE GENOMIC DNA]</scope>
    <source>
        <strain evidence="8">ATCC 49802 / DSM 20745 / S 6022</strain>
    </source>
</reference>
<evidence type="ECO:0000256" key="3">
    <source>
        <dbReference type="ARBA" id="ARBA00022692"/>
    </source>
</evidence>
<name>D1C2V7_SPHTD</name>